<keyword evidence="9" id="KW-0472">Membrane</keyword>
<dbReference type="GO" id="GO:1990529">
    <property type="term" value="C:glycosylphosphatidylinositol-mannosyltransferase I complex"/>
    <property type="evidence" value="ECO:0007669"/>
    <property type="project" value="TreeGrafter"/>
</dbReference>
<keyword evidence="10" id="KW-0325">Glycoprotein</keyword>
<keyword evidence="5 11" id="KW-0337">GPI-anchor biosynthesis</keyword>
<evidence type="ECO:0000256" key="3">
    <source>
        <dbReference type="ARBA" id="ARBA00010345"/>
    </source>
</evidence>
<evidence type="ECO:0000256" key="4">
    <source>
        <dbReference type="ARBA" id="ARBA00020410"/>
    </source>
</evidence>
<evidence type="ECO:0000256" key="2">
    <source>
        <dbReference type="ARBA" id="ARBA00004687"/>
    </source>
</evidence>
<organism evidence="12 13">
    <name type="scientific">Penicillium olsonii</name>
    <dbReference type="NCBI Taxonomy" id="99116"/>
    <lineage>
        <taxon>Eukaryota</taxon>
        <taxon>Fungi</taxon>
        <taxon>Dikarya</taxon>
        <taxon>Ascomycota</taxon>
        <taxon>Pezizomycotina</taxon>
        <taxon>Eurotiomycetes</taxon>
        <taxon>Eurotiomycetidae</taxon>
        <taxon>Eurotiales</taxon>
        <taxon>Aspergillaceae</taxon>
        <taxon>Penicillium</taxon>
    </lineage>
</organism>
<dbReference type="GO" id="GO:0000030">
    <property type="term" value="F:mannosyltransferase activity"/>
    <property type="evidence" value="ECO:0007669"/>
    <property type="project" value="TreeGrafter"/>
</dbReference>
<dbReference type="PANTHER" id="PTHR28533">
    <property type="entry name" value="PROTEIN PBN1"/>
    <property type="match status" value="1"/>
</dbReference>
<evidence type="ECO:0000256" key="11">
    <source>
        <dbReference type="RuleBase" id="RU366056"/>
    </source>
</evidence>
<dbReference type="Proteomes" id="UP001153618">
    <property type="component" value="Unassembled WGS sequence"/>
</dbReference>
<dbReference type="InterPro" id="IPR013233">
    <property type="entry name" value="PIG-X/PBN1"/>
</dbReference>
<dbReference type="OrthoDB" id="5546453at2759"/>
<dbReference type="Pfam" id="PF08320">
    <property type="entry name" value="PIG-X"/>
    <property type="match status" value="1"/>
</dbReference>
<dbReference type="InterPro" id="IPR042322">
    <property type="entry name" value="Pbn1"/>
</dbReference>
<keyword evidence="8" id="KW-1133">Transmembrane helix</keyword>
<dbReference type="SMART" id="SM00780">
    <property type="entry name" value="PIG-X"/>
    <property type="match status" value="1"/>
</dbReference>
<gene>
    <name evidence="12" type="ORF">POLS_LOCUS1019</name>
</gene>
<evidence type="ECO:0000313" key="12">
    <source>
        <dbReference type="EMBL" id="CAG7970970.1"/>
    </source>
</evidence>
<keyword evidence="13" id="KW-1185">Reference proteome</keyword>
<accession>A0A9W4MKE2</accession>
<evidence type="ECO:0000256" key="10">
    <source>
        <dbReference type="ARBA" id="ARBA00023180"/>
    </source>
</evidence>
<proteinExistence type="inferred from homology"/>
<keyword evidence="6" id="KW-0812">Transmembrane</keyword>
<name>A0A9W4MKE2_PENOL</name>
<protein>
    <recommendedName>
        <fullName evidence="4 11">Protein PBN1</fullName>
    </recommendedName>
</protein>
<comment type="pathway">
    <text evidence="2 11">Glycolipid biosynthesis; glycosylphosphatidylinositol-anchor biosynthesis.</text>
</comment>
<dbReference type="GO" id="GO:0006506">
    <property type="term" value="P:GPI anchor biosynthetic process"/>
    <property type="evidence" value="ECO:0007669"/>
    <property type="project" value="UniProtKB-KW"/>
</dbReference>
<evidence type="ECO:0000313" key="13">
    <source>
        <dbReference type="Proteomes" id="UP001153618"/>
    </source>
</evidence>
<evidence type="ECO:0000256" key="1">
    <source>
        <dbReference type="ARBA" id="ARBA00004643"/>
    </source>
</evidence>
<dbReference type="AlphaFoldDB" id="A0A9W4MKE2"/>
<sequence length="524" mass="57685">MKRRITFIQRIDAGFDPQQVVLTSSSLSVRDLDAAREDRFTVELDQLPEQLRGALEHSSGLHLRWASERPYDALAPFASRVSPGLHVQYTPLKTDESPEALCTLLRAVVGPDKDAQFKDCTKPEESFIEPPLSTNSASSASLQYHTHLPSVKNLVKYIQNDVCAKESTECHTSANALLTADSIDIDYDSSSRALTVSGFWANPPKGDWTDQIMKPSSSADQIEFGLLGAEPGLEPEEIKMGGLLAVVGQDQKLKPTMFSFPSRHQHLIESSSYTVSFTPPTGLHPEMSITIPRSTLKQPPAPNDATCALHTYLTLPSTIFGDQYQLATTDPLFLESHNLAVLKAHAGEMDLEAPDWVVKNWGSSWLLELATPPTQEQDQTPVPSNWTATIPLHLRYLPPSESGYRTAHVPWPIVFWACTTEDEEGMGPNPFERTHLGWDGLFGPRTTFYQLSPAGERLVEDVDVPVLQLSGEGMFQGKFIELGTCVVISLGFLWVLLKLVRVAWSSGVGANGKSGRVGAHDKKD</sequence>
<dbReference type="EMBL" id="CAJVOS010000009">
    <property type="protein sequence ID" value="CAG7970970.1"/>
    <property type="molecule type" value="Genomic_DNA"/>
</dbReference>
<comment type="function">
    <text evidence="11">Required for proper folding and/or the stability of a subset of proteins in the endoplasmic reticulum. Component of glycosylphosphatidylinositol-mannosyltransferase 1 which transfers the first of the 4 mannoses in the GPI-anchor precursors during GPI-anchor biosynthesis. Probably acts by stabilizing the mannosyltransferase GPI14.</text>
</comment>
<evidence type="ECO:0000256" key="5">
    <source>
        <dbReference type="ARBA" id="ARBA00022502"/>
    </source>
</evidence>
<comment type="caution">
    <text evidence="12">The sequence shown here is derived from an EMBL/GenBank/DDBJ whole genome shotgun (WGS) entry which is preliminary data.</text>
</comment>
<evidence type="ECO:0000256" key="9">
    <source>
        <dbReference type="ARBA" id="ARBA00023136"/>
    </source>
</evidence>
<dbReference type="PANTHER" id="PTHR28533:SF1">
    <property type="entry name" value="PROTEIN PBN1"/>
    <property type="match status" value="1"/>
</dbReference>
<evidence type="ECO:0000256" key="8">
    <source>
        <dbReference type="ARBA" id="ARBA00022989"/>
    </source>
</evidence>
<reference evidence="12" key="1">
    <citation type="submission" date="2021-07" db="EMBL/GenBank/DDBJ databases">
        <authorList>
            <person name="Branca A.L. A."/>
        </authorList>
    </citation>
    <scope>NUCLEOTIDE SEQUENCE</scope>
</reference>
<evidence type="ECO:0000256" key="7">
    <source>
        <dbReference type="ARBA" id="ARBA00022824"/>
    </source>
</evidence>
<evidence type="ECO:0000256" key="6">
    <source>
        <dbReference type="ARBA" id="ARBA00022692"/>
    </source>
</evidence>
<dbReference type="GO" id="GO:0005789">
    <property type="term" value="C:endoplasmic reticulum membrane"/>
    <property type="evidence" value="ECO:0007669"/>
    <property type="project" value="UniProtKB-SubCell"/>
</dbReference>
<keyword evidence="7 11" id="KW-0256">Endoplasmic reticulum</keyword>
<comment type="subcellular location">
    <subcellularLocation>
        <location evidence="11">Endoplasmic reticulum membrane</location>
        <topology evidence="11">Single-pass membrane protein</topology>
    </subcellularLocation>
    <subcellularLocation>
        <location evidence="1">Endoplasmic reticulum membrane</location>
        <topology evidence="1">Single-pass type III membrane protein</topology>
    </subcellularLocation>
</comment>
<comment type="similarity">
    <text evidence="3 11">Belongs to the PIGX family.</text>
</comment>